<reference evidence="3 4" key="1">
    <citation type="submission" date="2024-06" db="EMBL/GenBank/DDBJ databases">
        <authorList>
            <person name="Kraege A."/>
            <person name="Thomma B."/>
        </authorList>
    </citation>
    <scope>NUCLEOTIDE SEQUENCE [LARGE SCALE GENOMIC DNA]</scope>
</reference>
<accession>A0ABP1G6N5</accession>
<dbReference type="Pfam" id="PF03765">
    <property type="entry name" value="CRAL_TRIO_N"/>
    <property type="match status" value="1"/>
</dbReference>
<dbReference type="SUPFAM" id="SSF46938">
    <property type="entry name" value="CRAL/TRIO N-terminal domain"/>
    <property type="match status" value="1"/>
</dbReference>
<dbReference type="Pfam" id="PF00650">
    <property type="entry name" value="CRAL_TRIO"/>
    <property type="match status" value="1"/>
</dbReference>
<feature type="domain" description="CRAL-TRIO" evidence="2">
    <location>
        <begin position="52"/>
        <end position="213"/>
    </location>
</feature>
<gene>
    <name evidence="3" type="primary">g10942</name>
    <name evidence="3" type="ORF">VP750_LOCUS9806</name>
</gene>
<dbReference type="PANTHER" id="PTHR45824">
    <property type="entry name" value="GH16843P"/>
    <property type="match status" value="1"/>
</dbReference>
<dbReference type="InterPro" id="IPR001251">
    <property type="entry name" value="CRAL-TRIO_dom"/>
</dbReference>
<evidence type="ECO:0000313" key="4">
    <source>
        <dbReference type="Proteomes" id="UP001497392"/>
    </source>
</evidence>
<protein>
    <submittedName>
        <fullName evidence="3">G10942 protein</fullName>
    </submittedName>
</protein>
<dbReference type="InterPro" id="IPR052578">
    <property type="entry name" value="PI_Transfer_CRAL-TRIO"/>
</dbReference>
<feature type="region of interest" description="Disordered" evidence="1">
    <location>
        <begin position="232"/>
        <end position="262"/>
    </location>
</feature>
<proteinExistence type="predicted"/>
<name>A0ABP1G6N5_9CHLO</name>
<evidence type="ECO:0000259" key="2">
    <source>
        <dbReference type="PROSITE" id="PS50191"/>
    </source>
</evidence>
<sequence>MQGDTALAQWCTDSTLRRYLAARHWDVPAAIKMLRYTLEWRGLYKPHEIRWDSIAAEATGKQFVMPVLDKEGRQIVIMRPREERSSSSEGQIRFLVYTLELASQRADSLGKGKLTWLIDMDGYSMRNAPSLRVSMQTLNILQSHYPERLGMAICYHAPRLFSFSWKALQPFIDPVTAKKVVFVSKDNEAALMPTLFPMEMMEKCLGGTGAYTYDVSAYSTFCRDLEASKGNVPNHIQHSPDSALAAADPDRDAATASPMTAN</sequence>
<comment type="caution">
    <text evidence="3">The sequence shown here is derived from an EMBL/GenBank/DDBJ whole genome shotgun (WGS) entry which is preliminary data.</text>
</comment>
<dbReference type="PROSITE" id="PS50191">
    <property type="entry name" value="CRAL_TRIO"/>
    <property type="match status" value="1"/>
</dbReference>
<dbReference type="EMBL" id="CAXHTA020000017">
    <property type="protein sequence ID" value="CAL5227900.1"/>
    <property type="molecule type" value="Genomic_DNA"/>
</dbReference>
<dbReference type="Gene3D" id="3.40.525.10">
    <property type="entry name" value="CRAL-TRIO lipid binding domain"/>
    <property type="match status" value="1"/>
</dbReference>
<dbReference type="InterPro" id="IPR036273">
    <property type="entry name" value="CRAL/TRIO_N_dom_sf"/>
</dbReference>
<evidence type="ECO:0000256" key="1">
    <source>
        <dbReference type="SAM" id="MobiDB-lite"/>
    </source>
</evidence>
<dbReference type="InterPro" id="IPR036865">
    <property type="entry name" value="CRAL-TRIO_dom_sf"/>
</dbReference>
<dbReference type="Proteomes" id="UP001497392">
    <property type="component" value="Unassembled WGS sequence"/>
</dbReference>
<dbReference type="SMART" id="SM00516">
    <property type="entry name" value="SEC14"/>
    <property type="match status" value="1"/>
</dbReference>
<evidence type="ECO:0000313" key="3">
    <source>
        <dbReference type="EMBL" id="CAL5227900.1"/>
    </source>
</evidence>
<dbReference type="InterPro" id="IPR011074">
    <property type="entry name" value="CRAL/TRIO_N_dom"/>
</dbReference>
<dbReference type="PANTHER" id="PTHR45824:SF6">
    <property type="entry name" value="F16L1.9 PROTEIN"/>
    <property type="match status" value="1"/>
</dbReference>
<dbReference type="SMART" id="SM01100">
    <property type="entry name" value="CRAL_TRIO_N"/>
    <property type="match status" value="1"/>
</dbReference>
<dbReference type="CDD" id="cd00170">
    <property type="entry name" value="SEC14"/>
    <property type="match status" value="1"/>
</dbReference>
<organism evidence="3 4">
    <name type="scientific">Coccomyxa viridis</name>
    <dbReference type="NCBI Taxonomy" id="1274662"/>
    <lineage>
        <taxon>Eukaryota</taxon>
        <taxon>Viridiplantae</taxon>
        <taxon>Chlorophyta</taxon>
        <taxon>core chlorophytes</taxon>
        <taxon>Trebouxiophyceae</taxon>
        <taxon>Trebouxiophyceae incertae sedis</taxon>
        <taxon>Coccomyxaceae</taxon>
        <taxon>Coccomyxa</taxon>
    </lineage>
</organism>
<keyword evidence="4" id="KW-1185">Reference proteome</keyword>
<dbReference type="SUPFAM" id="SSF52087">
    <property type="entry name" value="CRAL/TRIO domain"/>
    <property type="match status" value="1"/>
</dbReference>